<dbReference type="Gene3D" id="3.30.70.330">
    <property type="match status" value="1"/>
</dbReference>
<evidence type="ECO:0000259" key="7">
    <source>
        <dbReference type="PROSITE" id="PS50102"/>
    </source>
</evidence>
<feature type="domain" description="RRM" evidence="7">
    <location>
        <begin position="98"/>
        <end position="173"/>
    </location>
</feature>
<comment type="caution">
    <text evidence="8">The sequence shown here is derived from an EMBL/GenBank/DDBJ whole genome shotgun (WGS) entry which is preliminary data.</text>
</comment>
<keyword evidence="4" id="KW-0687">Ribonucleoprotein</keyword>
<dbReference type="EMBL" id="JBDODL010001366">
    <property type="protein sequence ID" value="MES1921458.1"/>
    <property type="molecule type" value="Genomic_DNA"/>
</dbReference>
<dbReference type="InterPro" id="IPR022023">
    <property type="entry name" value="U1snRNP70_N"/>
</dbReference>
<dbReference type="PANTHER" id="PTHR13952:SF5">
    <property type="entry name" value="U1 SMALL NUCLEAR RIBONUCLEOPROTEIN 70 KDA"/>
    <property type="match status" value="1"/>
</dbReference>
<name>A0ABV2APX7_9EUKA</name>
<sequence length="173" mass="20034">MAHFMPPSLLALFAPNPPIKHIKAPTKKKPISYTGLASMLHLVKKHASDPLPKKGATNEEKRARRRRKQKKINERMIEKRLKEWDPKNNKEIASDPYRTLFVARLSYKATKEDLLKEFNYFGAVKSVALVKDKKGQPRGYAFVEFKHKDDLKSFFRQTCPFVRGVQKDGRTPN</sequence>
<keyword evidence="2 5" id="KW-0694">RNA-binding</keyword>
<dbReference type="InterPro" id="IPR000504">
    <property type="entry name" value="RRM_dom"/>
</dbReference>
<evidence type="ECO:0000256" key="4">
    <source>
        <dbReference type="ARBA" id="ARBA00023274"/>
    </source>
</evidence>
<dbReference type="SMART" id="SM00360">
    <property type="entry name" value="RRM"/>
    <property type="match status" value="1"/>
</dbReference>
<dbReference type="InterPro" id="IPR012677">
    <property type="entry name" value="Nucleotide-bd_a/b_plait_sf"/>
</dbReference>
<organism evidence="8 9">
    <name type="scientific">Bonamia ostreae</name>
    <dbReference type="NCBI Taxonomy" id="126728"/>
    <lineage>
        <taxon>Eukaryota</taxon>
        <taxon>Sar</taxon>
        <taxon>Rhizaria</taxon>
        <taxon>Endomyxa</taxon>
        <taxon>Ascetosporea</taxon>
        <taxon>Haplosporida</taxon>
        <taxon>Bonamia</taxon>
    </lineage>
</organism>
<evidence type="ECO:0000313" key="9">
    <source>
        <dbReference type="Proteomes" id="UP001439008"/>
    </source>
</evidence>
<keyword evidence="3" id="KW-0539">Nucleus</keyword>
<feature type="compositionally biased region" description="Basic and acidic residues" evidence="6">
    <location>
        <begin position="47"/>
        <end position="62"/>
    </location>
</feature>
<evidence type="ECO:0000256" key="6">
    <source>
        <dbReference type="SAM" id="MobiDB-lite"/>
    </source>
</evidence>
<feature type="region of interest" description="Disordered" evidence="6">
    <location>
        <begin position="47"/>
        <end position="73"/>
    </location>
</feature>
<dbReference type="InterPro" id="IPR035979">
    <property type="entry name" value="RBD_domain_sf"/>
</dbReference>
<evidence type="ECO:0000256" key="3">
    <source>
        <dbReference type="ARBA" id="ARBA00023242"/>
    </source>
</evidence>
<evidence type="ECO:0000256" key="1">
    <source>
        <dbReference type="ARBA" id="ARBA00004123"/>
    </source>
</evidence>
<dbReference type="Pfam" id="PF12220">
    <property type="entry name" value="U1snRNP70_N"/>
    <property type="match status" value="1"/>
</dbReference>
<reference evidence="8 9" key="1">
    <citation type="journal article" date="2024" name="BMC Biol.">
        <title>Comparative genomics of Ascetosporea gives new insight into the evolutionary basis for animal parasitism in Rhizaria.</title>
        <authorList>
            <person name="Hiltunen Thoren M."/>
            <person name="Onut-Brannstrom I."/>
            <person name="Alfjorden A."/>
            <person name="Peckova H."/>
            <person name="Swords F."/>
            <person name="Hooper C."/>
            <person name="Holzer A.S."/>
            <person name="Bass D."/>
            <person name="Burki F."/>
        </authorList>
    </citation>
    <scope>NUCLEOTIDE SEQUENCE [LARGE SCALE GENOMIC DNA]</scope>
    <source>
        <strain evidence="8">20-A016</strain>
    </source>
</reference>
<keyword evidence="9" id="KW-1185">Reference proteome</keyword>
<accession>A0ABV2APX7</accession>
<dbReference type="Proteomes" id="UP001439008">
    <property type="component" value="Unassembled WGS sequence"/>
</dbReference>
<dbReference type="SUPFAM" id="SSF54928">
    <property type="entry name" value="RNA-binding domain, RBD"/>
    <property type="match status" value="1"/>
</dbReference>
<evidence type="ECO:0000313" key="8">
    <source>
        <dbReference type="EMBL" id="MES1921458.1"/>
    </source>
</evidence>
<dbReference type="PROSITE" id="PS50102">
    <property type="entry name" value="RRM"/>
    <property type="match status" value="1"/>
</dbReference>
<protein>
    <recommendedName>
        <fullName evidence="7">RRM domain-containing protein</fullName>
    </recommendedName>
</protein>
<gene>
    <name evidence="8" type="ORF">MHBO_002992</name>
</gene>
<evidence type="ECO:0000256" key="2">
    <source>
        <dbReference type="ARBA" id="ARBA00022884"/>
    </source>
</evidence>
<dbReference type="Pfam" id="PF00076">
    <property type="entry name" value="RRM_1"/>
    <property type="match status" value="1"/>
</dbReference>
<comment type="subcellular location">
    <subcellularLocation>
        <location evidence="1">Nucleus</location>
    </subcellularLocation>
</comment>
<proteinExistence type="predicted"/>
<dbReference type="PANTHER" id="PTHR13952">
    <property type="entry name" value="U1 SMALL NUCLEAR RIBONUCLEOPROTEIN 70 KD"/>
    <property type="match status" value="1"/>
</dbReference>
<dbReference type="InterPro" id="IPR051183">
    <property type="entry name" value="U1_U11-U12_snRNP_70-35kDa"/>
</dbReference>
<evidence type="ECO:0000256" key="5">
    <source>
        <dbReference type="PROSITE-ProRule" id="PRU00176"/>
    </source>
</evidence>